<reference evidence="4" key="2">
    <citation type="submission" date="2021-08" db="EMBL/GenBank/DDBJ databases">
        <authorList>
            <person name="Tani A."/>
            <person name="Ola A."/>
            <person name="Ogura Y."/>
            <person name="Katsura K."/>
            <person name="Hayashi T."/>
        </authorList>
    </citation>
    <scope>NUCLEOTIDE SEQUENCE</scope>
    <source>
        <strain evidence="4">DSM 19015</strain>
    </source>
</reference>
<feature type="region of interest" description="Disordered" evidence="1">
    <location>
        <begin position="37"/>
        <end position="61"/>
    </location>
</feature>
<dbReference type="PANTHER" id="PTHR36109:SF2">
    <property type="entry name" value="MEMBRANE PROTEIN"/>
    <property type="match status" value="1"/>
</dbReference>
<dbReference type="InterPro" id="IPR052948">
    <property type="entry name" value="Low_temp-induced_all0457"/>
</dbReference>
<dbReference type="Proteomes" id="UP001055125">
    <property type="component" value="Unassembled WGS sequence"/>
</dbReference>
<dbReference type="PANTHER" id="PTHR36109">
    <property type="entry name" value="MEMBRANE PROTEIN-RELATED"/>
    <property type="match status" value="1"/>
</dbReference>
<protein>
    <recommendedName>
        <fullName evidence="6">DUF2382 domain-containing protein</fullName>
    </recommendedName>
</protein>
<organism evidence="4 5">
    <name type="scientific">Methylobacterium iners</name>
    <dbReference type="NCBI Taxonomy" id="418707"/>
    <lineage>
        <taxon>Bacteria</taxon>
        <taxon>Pseudomonadati</taxon>
        <taxon>Pseudomonadota</taxon>
        <taxon>Alphaproteobacteria</taxon>
        <taxon>Hyphomicrobiales</taxon>
        <taxon>Methylobacteriaceae</taxon>
        <taxon>Methylobacterium</taxon>
    </lineage>
</organism>
<evidence type="ECO:0000259" key="2">
    <source>
        <dbReference type="Pfam" id="PF09557"/>
    </source>
</evidence>
<evidence type="ECO:0000259" key="3">
    <source>
        <dbReference type="Pfam" id="PF11181"/>
    </source>
</evidence>
<dbReference type="RefSeq" id="WP_238246213.1">
    <property type="nucleotide sequence ID" value="NZ_BPQP01000078.1"/>
</dbReference>
<gene>
    <name evidence="4" type="ORF">OCOJLMKI_4361</name>
</gene>
<feature type="compositionally biased region" description="Basic and acidic residues" evidence="1">
    <location>
        <begin position="322"/>
        <end position="345"/>
    </location>
</feature>
<dbReference type="InterPro" id="IPR019060">
    <property type="entry name" value="DUF2382"/>
</dbReference>
<feature type="domain" description="DUF2382" evidence="2">
    <location>
        <begin position="229"/>
        <end position="339"/>
    </location>
</feature>
<evidence type="ECO:0000313" key="4">
    <source>
        <dbReference type="EMBL" id="GJD97133.1"/>
    </source>
</evidence>
<evidence type="ECO:0000313" key="5">
    <source>
        <dbReference type="Proteomes" id="UP001055125"/>
    </source>
</evidence>
<sequence>MTTRTITALYDSYDDAARAVTKLEAAGVPHDHISIVGNNQGTGTASSHGTHGDTAEDASTGAGTGATLGTVLGGGAGLLAGLGLMAIPGVGPVVAAGWLVATLAGAGVGAATGGLVGSLTGAGLSESDAHTYAEGIRRGGTMLTVRADENRATQVMDILEEHGSVDLDEREQTWRKEGWTGGAATSASTSAHGARDVAAGATSAGLGTSGASGTHAAARTDTVERDGTIPVVNEQLHVGKREVEQGRVRVRSYAVETPVQEQVHLHQENVQVERRPTDRALNAGDEALFRDRTIEATQHQEVPVVSKEARVVEEVGLRKEATDRTETISDKVRHTEVEVEDERGQVSRTGTGTTGSGIKR</sequence>
<comment type="caution">
    <text evidence="4">The sequence shown here is derived from an EMBL/GenBank/DDBJ whole genome shotgun (WGS) entry which is preliminary data.</text>
</comment>
<feature type="region of interest" description="Disordered" evidence="1">
    <location>
        <begin position="204"/>
        <end position="225"/>
    </location>
</feature>
<accession>A0ABQ4S1Y2</accession>
<dbReference type="EMBL" id="BPQP01000078">
    <property type="protein sequence ID" value="GJD97133.1"/>
    <property type="molecule type" value="Genomic_DNA"/>
</dbReference>
<reference evidence="4" key="1">
    <citation type="journal article" date="2021" name="Front. Microbiol.">
        <title>Comprehensive Comparative Genomics and Phenotyping of Methylobacterium Species.</title>
        <authorList>
            <person name="Alessa O."/>
            <person name="Ogura Y."/>
            <person name="Fujitani Y."/>
            <person name="Takami H."/>
            <person name="Hayashi T."/>
            <person name="Sahin N."/>
            <person name="Tani A."/>
        </authorList>
    </citation>
    <scope>NUCLEOTIDE SEQUENCE</scope>
    <source>
        <strain evidence="4">DSM 19015</strain>
    </source>
</reference>
<keyword evidence="5" id="KW-1185">Reference proteome</keyword>
<dbReference type="Pfam" id="PF09557">
    <property type="entry name" value="DUF2382"/>
    <property type="match status" value="1"/>
</dbReference>
<dbReference type="InterPro" id="IPR025889">
    <property type="entry name" value="GSP17M-like_dom"/>
</dbReference>
<name>A0ABQ4S1Y2_9HYPH</name>
<evidence type="ECO:0000256" key="1">
    <source>
        <dbReference type="SAM" id="MobiDB-lite"/>
    </source>
</evidence>
<evidence type="ECO:0008006" key="6">
    <source>
        <dbReference type="Google" id="ProtNLM"/>
    </source>
</evidence>
<proteinExistence type="predicted"/>
<dbReference type="Pfam" id="PF11181">
    <property type="entry name" value="YflT"/>
    <property type="match status" value="1"/>
</dbReference>
<feature type="domain" description="General stress protein 17M-like" evidence="3">
    <location>
        <begin position="8"/>
        <end position="72"/>
    </location>
</feature>
<feature type="region of interest" description="Disordered" evidence="1">
    <location>
        <begin position="322"/>
        <end position="360"/>
    </location>
</feature>
<feature type="compositionally biased region" description="Low complexity" evidence="1">
    <location>
        <begin position="204"/>
        <end position="217"/>
    </location>
</feature>